<evidence type="ECO:0000256" key="3">
    <source>
        <dbReference type="ARBA" id="ARBA00022722"/>
    </source>
</evidence>
<dbReference type="EMBL" id="CP003642">
    <property type="protein sequence ID" value="AFZ27647.1"/>
    <property type="molecule type" value="Genomic_DNA"/>
</dbReference>
<dbReference type="AlphaFoldDB" id="K9X7L6"/>
<keyword evidence="3" id="KW-0540">Nuclease</keyword>
<evidence type="ECO:0000313" key="8">
    <source>
        <dbReference type="EMBL" id="AFZ27647.1"/>
    </source>
</evidence>
<evidence type="ECO:0000256" key="4">
    <source>
        <dbReference type="ARBA" id="ARBA00022759"/>
    </source>
</evidence>
<dbReference type="Pfam" id="PF07927">
    <property type="entry name" value="HicA_toxin"/>
    <property type="match status" value="1"/>
</dbReference>
<evidence type="ECO:0000256" key="1">
    <source>
        <dbReference type="ARBA" id="ARBA00006620"/>
    </source>
</evidence>
<evidence type="ECO:0000256" key="7">
    <source>
        <dbReference type="ARBA" id="ARBA00023016"/>
    </source>
</evidence>
<dbReference type="GO" id="GO:0004519">
    <property type="term" value="F:endonuclease activity"/>
    <property type="evidence" value="ECO:0007669"/>
    <property type="project" value="UniProtKB-KW"/>
</dbReference>
<dbReference type="InterPro" id="IPR038570">
    <property type="entry name" value="HicA_sf"/>
</dbReference>
<dbReference type="RefSeq" id="WP_015210881.1">
    <property type="nucleotide sequence ID" value="NC_019757.1"/>
</dbReference>
<evidence type="ECO:0000313" key="9">
    <source>
        <dbReference type="Proteomes" id="UP000010475"/>
    </source>
</evidence>
<dbReference type="KEGG" id="csg:Cylst_5647"/>
<dbReference type="GO" id="GO:0003729">
    <property type="term" value="F:mRNA binding"/>
    <property type="evidence" value="ECO:0007669"/>
    <property type="project" value="InterPro"/>
</dbReference>
<keyword evidence="8" id="KW-0449">Lipoprotein</keyword>
<dbReference type="GO" id="GO:0016787">
    <property type="term" value="F:hydrolase activity"/>
    <property type="evidence" value="ECO:0007669"/>
    <property type="project" value="UniProtKB-KW"/>
</dbReference>
<keyword evidence="9" id="KW-1185">Reference proteome</keyword>
<keyword evidence="7" id="KW-0346">Stress response</keyword>
<evidence type="ECO:0000256" key="2">
    <source>
        <dbReference type="ARBA" id="ARBA00022649"/>
    </source>
</evidence>
<sequence length="79" mass="9286">MPKLRRLSAQETIEIFNQFGFEIISQKGSHVKLRRLGETGKQTLTIPNHKQLDLGTCRAIYRQATKYISESDLYDYFYE</sequence>
<dbReference type="InterPro" id="IPR012933">
    <property type="entry name" value="HicA_mRNA_interferase"/>
</dbReference>
<comment type="similarity">
    <text evidence="1">Belongs to the HicA mRNA interferase family.</text>
</comment>
<proteinExistence type="inferred from homology"/>
<keyword evidence="2" id="KW-1277">Toxin-antitoxin system</keyword>
<dbReference type="HOGENOM" id="CLU_164851_6_4_3"/>
<accession>K9X7L6</accession>
<dbReference type="OrthoDB" id="121656at2"/>
<reference evidence="8 9" key="1">
    <citation type="submission" date="2012-06" db="EMBL/GenBank/DDBJ databases">
        <title>Finished chromosome of genome of Cylindrospermum stagnale PCC 7417.</title>
        <authorList>
            <consortium name="US DOE Joint Genome Institute"/>
            <person name="Gugger M."/>
            <person name="Coursin T."/>
            <person name="Rippka R."/>
            <person name="Tandeau De Marsac N."/>
            <person name="Huntemann M."/>
            <person name="Wei C.-L."/>
            <person name="Han J."/>
            <person name="Detter J.C."/>
            <person name="Han C."/>
            <person name="Tapia R."/>
            <person name="Chen A."/>
            <person name="Kyrpides N."/>
            <person name="Mavromatis K."/>
            <person name="Markowitz V."/>
            <person name="Szeto E."/>
            <person name="Ivanova N."/>
            <person name="Pagani I."/>
            <person name="Pati A."/>
            <person name="Goodwin L."/>
            <person name="Nordberg H.P."/>
            <person name="Cantor M.N."/>
            <person name="Hua S.X."/>
            <person name="Woyke T."/>
            <person name="Kerfeld C.A."/>
        </authorList>
    </citation>
    <scope>NUCLEOTIDE SEQUENCE [LARGE SCALE GENOMIC DNA]</scope>
    <source>
        <strain evidence="8 9">PCC 7417</strain>
    </source>
</reference>
<evidence type="ECO:0000256" key="6">
    <source>
        <dbReference type="ARBA" id="ARBA00022884"/>
    </source>
</evidence>
<keyword evidence="5" id="KW-0378">Hydrolase</keyword>
<dbReference type="SUPFAM" id="SSF54786">
    <property type="entry name" value="YcfA/nrd intein domain"/>
    <property type="match status" value="1"/>
</dbReference>
<dbReference type="Proteomes" id="UP000010475">
    <property type="component" value="Chromosome"/>
</dbReference>
<name>K9X7L6_9NOST</name>
<protein>
    <submittedName>
        <fullName evidence="8">Putative periplasmic or secreted lipoprotein</fullName>
    </submittedName>
</protein>
<keyword evidence="4" id="KW-0255">Endonuclease</keyword>
<evidence type="ECO:0000256" key="5">
    <source>
        <dbReference type="ARBA" id="ARBA00022801"/>
    </source>
</evidence>
<dbReference type="eggNOG" id="COG1724">
    <property type="taxonomic scope" value="Bacteria"/>
</dbReference>
<dbReference type="STRING" id="56107.Cylst_5647"/>
<dbReference type="Gene3D" id="3.30.920.30">
    <property type="entry name" value="Hypothetical protein"/>
    <property type="match status" value="1"/>
</dbReference>
<organism evidence="8 9">
    <name type="scientific">Cylindrospermum stagnale PCC 7417</name>
    <dbReference type="NCBI Taxonomy" id="56107"/>
    <lineage>
        <taxon>Bacteria</taxon>
        <taxon>Bacillati</taxon>
        <taxon>Cyanobacteriota</taxon>
        <taxon>Cyanophyceae</taxon>
        <taxon>Nostocales</taxon>
        <taxon>Nostocaceae</taxon>
        <taxon>Cylindrospermum</taxon>
    </lineage>
</organism>
<gene>
    <name evidence="8" type="ORF">Cylst_5647</name>
</gene>
<keyword evidence="6" id="KW-0694">RNA-binding</keyword>